<dbReference type="Proteomes" id="UP000695022">
    <property type="component" value="Unplaced"/>
</dbReference>
<evidence type="ECO:0000256" key="4">
    <source>
        <dbReference type="SAM" id="MobiDB-lite"/>
    </source>
</evidence>
<sequence length="243" mass="27021">MFSVMGNCISCWKRHREPHKEITLLLVGIDNAGKTVAAKGLLGESIEGVAPTVGFSSSSMRYDKFDVTLHDLGGGKKIRAIWKNYLSEAYGLIYVVDSSDGERMQESKAVLKDLLQNPRISGKPVLVLANKQDVPGALDEIDVVDQLDLELLVNTYKCPCRVETCSASLGQGKKMDAALRAGFRWLLETIGANFDLLHKRVEHETALQREAEEQDKRERIARVKKAQEERAKAEGQNEEDCCS</sequence>
<dbReference type="SMART" id="SM00178">
    <property type="entry name" value="SAR"/>
    <property type="match status" value="1"/>
</dbReference>
<evidence type="ECO:0000256" key="1">
    <source>
        <dbReference type="ARBA" id="ARBA00022741"/>
    </source>
</evidence>
<dbReference type="NCBIfam" id="TIGR00231">
    <property type="entry name" value="small_GTP"/>
    <property type="match status" value="1"/>
</dbReference>
<dbReference type="PROSITE" id="PS51417">
    <property type="entry name" value="ARF"/>
    <property type="match status" value="1"/>
</dbReference>
<feature type="region of interest" description="Disordered" evidence="4">
    <location>
        <begin position="208"/>
        <end position="243"/>
    </location>
</feature>
<accession>A0ABM1ELJ5</accession>
<dbReference type="InterPro" id="IPR027417">
    <property type="entry name" value="P-loop_NTPase"/>
</dbReference>
<feature type="compositionally biased region" description="Basic and acidic residues" evidence="4">
    <location>
        <begin position="208"/>
        <end position="235"/>
    </location>
</feature>
<protein>
    <submittedName>
        <fullName evidence="6">ADP-ribosylation factor-like protein 13B</fullName>
    </submittedName>
</protein>
<dbReference type="Pfam" id="PF00025">
    <property type="entry name" value="Arf"/>
    <property type="match status" value="1"/>
</dbReference>
<proteinExistence type="inferred from homology"/>
<keyword evidence="5" id="KW-1185">Reference proteome</keyword>
<comment type="similarity">
    <text evidence="3">Belongs to the small GTPase superfamily. Arf family.</text>
</comment>
<gene>
    <name evidence="6" type="primary">LOC106813449</name>
</gene>
<dbReference type="RefSeq" id="XP_014673066.1">
    <property type="nucleotide sequence ID" value="XM_014817580.1"/>
</dbReference>
<dbReference type="Gene3D" id="3.40.50.300">
    <property type="entry name" value="P-loop containing nucleotide triphosphate hydrolases"/>
    <property type="match status" value="1"/>
</dbReference>
<dbReference type="PRINTS" id="PR00328">
    <property type="entry name" value="SAR1GTPBP"/>
</dbReference>
<keyword evidence="2 3" id="KW-0342">GTP-binding</keyword>
<evidence type="ECO:0000313" key="6">
    <source>
        <dbReference type="RefSeq" id="XP_014673066.1"/>
    </source>
</evidence>
<name>A0ABM1ELJ5_PRICU</name>
<dbReference type="GeneID" id="106813449"/>
<evidence type="ECO:0000313" key="5">
    <source>
        <dbReference type="Proteomes" id="UP000695022"/>
    </source>
</evidence>
<dbReference type="SMART" id="SM00177">
    <property type="entry name" value="ARF"/>
    <property type="match status" value="1"/>
</dbReference>
<evidence type="ECO:0000256" key="3">
    <source>
        <dbReference type="RuleBase" id="RU003925"/>
    </source>
</evidence>
<dbReference type="PANTHER" id="PTHR46090">
    <property type="entry name" value="ADP-RIBOSYLATION FACTOR-LIKE PROTEIN 13B"/>
    <property type="match status" value="1"/>
</dbReference>
<keyword evidence="1 3" id="KW-0547">Nucleotide-binding</keyword>
<evidence type="ECO:0000256" key="2">
    <source>
        <dbReference type="ARBA" id="ARBA00023134"/>
    </source>
</evidence>
<dbReference type="PANTHER" id="PTHR46090:SF2">
    <property type="entry name" value="ADP-RIBOSYLATION FACTOR-LIKE PROTEIN 13B"/>
    <property type="match status" value="1"/>
</dbReference>
<dbReference type="InterPro" id="IPR006689">
    <property type="entry name" value="Small_GTPase_ARF/SAR"/>
</dbReference>
<dbReference type="InterPro" id="IPR005225">
    <property type="entry name" value="Small_GTP-bd"/>
</dbReference>
<reference evidence="6" key="1">
    <citation type="submission" date="2025-08" db="UniProtKB">
        <authorList>
            <consortium name="RefSeq"/>
        </authorList>
    </citation>
    <scope>IDENTIFICATION</scope>
</reference>
<organism evidence="5 6">
    <name type="scientific">Priapulus caudatus</name>
    <name type="common">Priapulid worm</name>
    <dbReference type="NCBI Taxonomy" id="37621"/>
    <lineage>
        <taxon>Eukaryota</taxon>
        <taxon>Metazoa</taxon>
        <taxon>Ecdysozoa</taxon>
        <taxon>Scalidophora</taxon>
        <taxon>Priapulida</taxon>
        <taxon>Priapulimorpha</taxon>
        <taxon>Priapulimorphida</taxon>
        <taxon>Priapulidae</taxon>
        <taxon>Priapulus</taxon>
    </lineage>
</organism>
<dbReference type="InterPro" id="IPR051995">
    <property type="entry name" value="Ciliary_GTPase"/>
</dbReference>
<dbReference type="SUPFAM" id="SSF52540">
    <property type="entry name" value="P-loop containing nucleoside triphosphate hydrolases"/>
    <property type="match status" value="1"/>
</dbReference>